<dbReference type="GO" id="GO:0019262">
    <property type="term" value="P:N-acetylneuraminate catabolic process"/>
    <property type="evidence" value="ECO:0007669"/>
    <property type="project" value="UniProtKB-UniRule"/>
</dbReference>
<gene>
    <name evidence="4 6" type="primary">nagB</name>
    <name evidence="6" type="ORF">FYJ45_28275</name>
</gene>
<dbReference type="InterPro" id="IPR004547">
    <property type="entry name" value="Glucosamine6P_isomerase"/>
</dbReference>
<organism evidence="6 7">
    <name type="scientific">Eisenbergiella porci</name>
    <dbReference type="NCBI Taxonomy" id="2652274"/>
    <lineage>
        <taxon>Bacteria</taxon>
        <taxon>Bacillati</taxon>
        <taxon>Bacillota</taxon>
        <taxon>Clostridia</taxon>
        <taxon>Lachnospirales</taxon>
        <taxon>Lachnospiraceae</taxon>
        <taxon>Eisenbergiella</taxon>
    </lineage>
</organism>
<dbReference type="Gene3D" id="3.40.50.1360">
    <property type="match status" value="1"/>
</dbReference>
<evidence type="ECO:0000259" key="5">
    <source>
        <dbReference type="Pfam" id="PF01182"/>
    </source>
</evidence>
<evidence type="ECO:0000313" key="6">
    <source>
        <dbReference type="EMBL" id="MSS91964.1"/>
    </source>
</evidence>
<feature type="active site" description="For ring-opening step" evidence="4">
    <location>
        <position position="143"/>
    </location>
</feature>
<dbReference type="GO" id="GO:0042802">
    <property type="term" value="F:identical protein binding"/>
    <property type="evidence" value="ECO:0007669"/>
    <property type="project" value="TreeGrafter"/>
</dbReference>
<evidence type="ECO:0000256" key="2">
    <source>
        <dbReference type="ARBA" id="ARBA00022801"/>
    </source>
</evidence>
<sequence>MKIIKAKDYKDMSRKAANIISAQVIMKPNCVLGLATGSTPIGTYQQLVEWYNKGDLDFSEVTSVNLDEYKGLTRDNDQSYYYFMNENLFKHVNINKERTHLPDGTQSDAAKACADYNNVIASVGGIDLQLLGLGHNGHIGFNEPSDSFELETHCVDLTESTIKANQRFFASYDDVPKQAYTMGIKTIMLAKKVLVVVSGEDKADIVKKAFFGPVTPQVPASILQLHSDAIVVADEAALSKI</sequence>
<evidence type="ECO:0000256" key="4">
    <source>
        <dbReference type="HAMAP-Rule" id="MF_01241"/>
    </source>
</evidence>
<dbReference type="GO" id="GO:0005737">
    <property type="term" value="C:cytoplasm"/>
    <property type="evidence" value="ECO:0007669"/>
    <property type="project" value="TreeGrafter"/>
</dbReference>
<dbReference type="EMBL" id="VUMI01000095">
    <property type="protein sequence ID" value="MSS91964.1"/>
    <property type="molecule type" value="Genomic_DNA"/>
</dbReference>
<comment type="function">
    <text evidence="4">Catalyzes the reversible isomerization-deamination of glucosamine 6-phosphate (GlcN6P) to form fructose 6-phosphate (Fru6P) and ammonium ion.</text>
</comment>
<dbReference type="InterPro" id="IPR018321">
    <property type="entry name" value="Glucosamine6P_isomerase_CS"/>
</dbReference>
<keyword evidence="7" id="KW-1185">Reference proteome</keyword>
<dbReference type="NCBIfam" id="TIGR00502">
    <property type="entry name" value="nagB"/>
    <property type="match status" value="1"/>
</dbReference>
<dbReference type="InterPro" id="IPR006148">
    <property type="entry name" value="Glc/Gal-6P_isomerase"/>
</dbReference>
<dbReference type="GO" id="GO:0005975">
    <property type="term" value="P:carbohydrate metabolic process"/>
    <property type="evidence" value="ECO:0007669"/>
    <property type="project" value="InterPro"/>
</dbReference>
<comment type="caution">
    <text evidence="4">Lacks conserved residue(s) required for the propagation of feature annotation.</text>
</comment>
<evidence type="ECO:0000256" key="1">
    <source>
        <dbReference type="ARBA" id="ARBA00000644"/>
    </source>
</evidence>
<keyword evidence="2 4" id="KW-0378">Hydrolase</keyword>
<dbReference type="GO" id="GO:0006043">
    <property type="term" value="P:glucosamine catabolic process"/>
    <property type="evidence" value="ECO:0007669"/>
    <property type="project" value="TreeGrafter"/>
</dbReference>
<proteinExistence type="inferred from homology"/>
<keyword evidence="3 4" id="KW-0119">Carbohydrate metabolism</keyword>
<dbReference type="AlphaFoldDB" id="A0A6N7WQK7"/>
<protein>
    <recommendedName>
        <fullName evidence="4">Glucosamine-6-phosphate deaminase</fullName>
        <ecNumber evidence="4">3.5.99.6</ecNumber>
    </recommendedName>
    <alternativeName>
        <fullName evidence="4">GlcN6P deaminase</fullName>
        <shortName evidence="4">GNPDA</shortName>
    </alternativeName>
    <alternativeName>
        <fullName evidence="4">Glucosamine-6-phosphate isomerase</fullName>
    </alternativeName>
</protein>
<evidence type="ECO:0000313" key="7">
    <source>
        <dbReference type="Proteomes" id="UP000436047"/>
    </source>
</evidence>
<dbReference type="GO" id="GO:0006046">
    <property type="term" value="P:N-acetylglucosamine catabolic process"/>
    <property type="evidence" value="ECO:0007669"/>
    <property type="project" value="UniProtKB-UniRule"/>
</dbReference>
<dbReference type="PANTHER" id="PTHR11280">
    <property type="entry name" value="GLUCOSAMINE-6-PHOSPHATE ISOMERASE"/>
    <property type="match status" value="1"/>
</dbReference>
<reference evidence="6 7" key="1">
    <citation type="submission" date="2019-08" db="EMBL/GenBank/DDBJ databases">
        <title>In-depth cultivation of the pig gut microbiome towards novel bacterial diversity and tailored functional studies.</title>
        <authorList>
            <person name="Wylensek D."/>
            <person name="Hitch T.C.A."/>
            <person name="Clavel T."/>
        </authorList>
    </citation>
    <scope>NUCLEOTIDE SEQUENCE [LARGE SCALE GENOMIC DNA]</scope>
    <source>
        <strain evidence="6 7">WCA-389-WT-23B</strain>
    </source>
</reference>
<comment type="caution">
    <text evidence="6">The sequence shown here is derived from an EMBL/GenBank/DDBJ whole genome shotgun (WGS) entry which is preliminary data.</text>
</comment>
<accession>A0A6N7WQK7</accession>
<dbReference type="CDD" id="cd01399">
    <property type="entry name" value="GlcN6P_deaminase"/>
    <property type="match status" value="1"/>
</dbReference>
<dbReference type="Proteomes" id="UP000436047">
    <property type="component" value="Unassembled WGS sequence"/>
</dbReference>
<feature type="domain" description="Glucosamine/galactosamine-6-phosphate isomerase" evidence="5">
    <location>
        <begin position="12"/>
        <end position="227"/>
    </location>
</feature>
<dbReference type="SUPFAM" id="SSF100950">
    <property type="entry name" value="NagB/RpiA/CoA transferase-like"/>
    <property type="match status" value="1"/>
</dbReference>
<dbReference type="UniPathway" id="UPA00629">
    <property type="reaction ID" value="UER00684"/>
</dbReference>
<dbReference type="EC" id="3.5.99.6" evidence="4"/>
<dbReference type="PANTHER" id="PTHR11280:SF5">
    <property type="entry name" value="GLUCOSAMINE-6-PHOSPHATE ISOMERASE"/>
    <property type="match status" value="1"/>
</dbReference>
<name>A0A6N7WQK7_9FIRM</name>
<dbReference type="GO" id="GO:0004342">
    <property type="term" value="F:glucosamine-6-phosphate deaminase activity"/>
    <property type="evidence" value="ECO:0007669"/>
    <property type="project" value="UniProtKB-UniRule"/>
</dbReference>
<dbReference type="FunFam" id="3.40.50.1360:FF:000003">
    <property type="entry name" value="Glucosamine-6-phosphate deaminase"/>
    <property type="match status" value="1"/>
</dbReference>
<comment type="similarity">
    <text evidence="4">Belongs to the glucosamine/galactosamine-6-phosphate isomerase family. NagB subfamily.</text>
</comment>
<feature type="active site" description="For ring-opening step" evidence="4">
    <location>
        <position position="136"/>
    </location>
</feature>
<dbReference type="HAMAP" id="MF_01241">
    <property type="entry name" value="GlcN6P_deamin"/>
    <property type="match status" value="1"/>
</dbReference>
<dbReference type="InterPro" id="IPR037171">
    <property type="entry name" value="NagB/RpiA_transferase-like"/>
</dbReference>
<comment type="pathway">
    <text evidence="4">Amino-sugar metabolism; N-acetylneuraminate degradation; D-fructose 6-phosphate from N-acetylneuraminate: step 5/5.</text>
</comment>
<dbReference type="RefSeq" id="WP_154468300.1">
    <property type="nucleotide sequence ID" value="NZ_JAXDZL010000166.1"/>
</dbReference>
<dbReference type="Pfam" id="PF01182">
    <property type="entry name" value="Glucosamine_iso"/>
    <property type="match status" value="1"/>
</dbReference>
<feature type="active site" description="Proton acceptor; for ring-opening step" evidence="4">
    <location>
        <position position="138"/>
    </location>
</feature>
<dbReference type="GeneID" id="86056881"/>
<feature type="active site" description="Proton acceptor; for enolization step" evidence="4">
    <location>
        <position position="67"/>
    </location>
</feature>
<dbReference type="PROSITE" id="PS01161">
    <property type="entry name" value="GLC_GALNAC_ISOMERASE"/>
    <property type="match status" value="1"/>
</dbReference>
<evidence type="ECO:0000256" key="3">
    <source>
        <dbReference type="ARBA" id="ARBA00023277"/>
    </source>
</evidence>
<comment type="catalytic activity">
    <reaction evidence="1 4">
        <text>alpha-D-glucosamine 6-phosphate + H2O = beta-D-fructose 6-phosphate + NH4(+)</text>
        <dbReference type="Rhea" id="RHEA:12172"/>
        <dbReference type="ChEBI" id="CHEBI:15377"/>
        <dbReference type="ChEBI" id="CHEBI:28938"/>
        <dbReference type="ChEBI" id="CHEBI:57634"/>
        <dbReference type="ChEBI" id="CHEBI:75989"/>
        <dbReference type="EC" id="3.5.99.6"/>
    </reaction>
</comment>